<dbReference type="GO" id="GO:0003677">
    <property type="term" value="F:DNA binding"/>
    <property type="evidence" value="ECO:0007669"/>
    <property type="project" value="UniProtKB-KW"/>
</dbReference>
<organism evidence="2 3">
    <name type="scientific">Aspergillus kawachii</name>
    <name type="common">White koji mold</name>
    <name type="synonym">Aspergillus awamori var. kawachi</name>
    <dbReference type="NCBI Taxonomy" id="1069201"/>
    <lineage>
        <taxon>Eukaryota</taxon>
        <taxon>Fungi</taxon>
        <taxon>Dikarya</taxon>
        <taxon>Ascomycota</taxon>
        <taxon>Pezizomycotina</taxon>
        <taxon>Eurotiomycetes</taxon>
        <taxon>Eurotiomycetidae</taxon>
        <taxon>Eurotiales</taxon>
        <taxon>Aspergillaceae</taxon>
        <taxon>Aspergillus</taxon>
        <taxon>Aspergillus subgen. Circumdati</taxon>
    </lineage>
</organism>
<reference evidence="3" key="2">
    <citation type="submission" date="2016-02" db="EMBL/GenBank/DDBJ databases">
        <title>Genome sequencing of Aspergillus luchuensis NBRC 4314.</title>
        <authorList>
            <person name="Yamada O."/>
        </authorList>
    </citation>
    <scope>NUCLEOTIDE SEQUENCE [LARGE SCALE GENOMIC DNA]</scope>
    <source>
        <strain evidence="3">RIB 2604</strain>
    </source>
</reference>
<evidence type="ECO:0000256" key="1">
    <source>
        <dbReference type="SAM" id="MobiDB-lite"/>
    </source>
</evidence>
<evidence type="ECO:0000313" key="3">
    <source>
        <dbReference type="Proteomes" id="UP000075230"/>
    </source>
</evidence>
<name>A0A146F2Y8_ASPKA</name>
<reference evidence="2 3" key="1">
    <citation type="journal article" date="2016" name="DNA Res.">
        <title>Genome sequence of Aspergillus luchuensis NBRC 4314.</title>
        <authorList>
            <person name="Yamada O."/>
            <person name="Machida M."/>
            <person name="Hosoyama A."/>
            <person name="Goto M."/>
            <person name="Takahashi T."/>
            <person name="Futagami T."/>
            <person name="Yamagata Y."/>
            <person name="Takeuchi M."/>
            <person name="Kobayashi T."/>
            <person name="Koike H."/>
            <person name="Abe K."/>
            <person name="Asai K."/>
            <person name="Arita M."/>
            <person name="Fujita N."/>
            <person name="Fukuda K."/>
            <person name="Higa K."/>
            <person name="Horikawa H."/>
            <person name="Ishikawa T."/>
            <person name="Jinno K."/>
            <person name="Kato Y."/>
            <person name="Kirimura K."/>
            <person name="Mizutani O."/>
            <person name="Nakasone K."/>
            <person name="Sano M."/>
            <person name="Shiraishi Y."/>
            <person name="Tsukahara M."/>
            <person name="Gomi K."/>
        </authorList>
    </citation>
    <scope>NUCLEOTIDE SEQUENCE [LARGE SCALE GENOMIC DNA]</scope>
    <source>
        <strain evidence="2 3">RIB 2604</strain>
    </source>
</reference>
<feature type="region of interest" description="Disordered" evidence="1">
    <location>
        <begin position="62"/>
        <end position="113"/>
    </location>
</feature>
<sequence>MNPPRESLDPEQSSRLAKISHIGWTAPRGHNPFEIWRDGARPFGCEEGRKAESNAIENEVAQKHGKMVEHGEQNIMRRRKKAKTSAEKEPIASLSGPPRANYRATDAPIGRSQ</sequence>
<dbReference type="EMBL" id="BCWF01000007">
    <property type="protein sequence ID" value="GAT20516.1"/>
    <property type="molecule type" value="Genomic_DNA"/>
</dbReference>
<keyword evidence="2" id="KW-0371">Homeobox</keyword>
<evidence type="ECO:0000313" key="2">
    <source>
        <dbReference type="EMBL" id="GAT20516.1"/>
    </source>
</evidence>
<protein>
    <submittedName>
        <fullName evidence="2">Transcription factor hoxa13</fullName>
    </submittedName>
</protein>
<comment type="caution">
    <text evidence="2">The sequence shown here is derived from an EMBL/GenBank/DDBJ whole genome shotgun (WGS) entry which is preliminary data.</text>
</comment>
<dbReference type="Proteomes" id="UP000075230">
    <property type="component" value="Unassembled WGS sequence"/>
</dbReference>
<dbReference type="AlphaFoldDB" id="A0A146F2Y8"/>
<proteinExistence type="predicted"/>
<gene>
    <name evidence="2" type="ORF">RIB2604_00702010</name>
</gene>
<accession>A0A146F2Y8</accession>
<feature type="compositionally biased region" description="Basic and acidic residues" evidence="1">
    <location>
        <begin position="62"/>
        <end position="72"/>
    </location>
</feature>